<reference evidence="6" key="1">
    <citation type="journal article" date="2019" name="Int. J. Syst. Evol. Microbiol.">
        <title>The Global Catalogue of Microorganisms (GCM) 10K type strain sequencing project: providing services to taxonomists for standard genome sequencing and annotation.</title>
        <authorList>
            <consortium name="The Broad Institute Genomics Platform"/>
            <consortium name="The Broad Institute Genome Sequencing Center for Infectious Disease"/>
            <person name="Wu L."/>
            <person name="Ma J."/>
        </authorList>
    </citation>
    <scope>NUCLEOTIDE SEQUENCE [LARGE SCALE GENOMIC DNA]</scope>
    <source>
        <strain evidence="6">KCTC 52042</strain>
    </source>
</reference>
<evidence type="ECO:0000313" key="5">
    <source>
        <dbReference type="EMBL" id="MFD2531276.1"/>
    </source>
</evidence>
<dbReference type="SUPFAM" id="SSF46689">
    <property type="entry name" value="Homeodomain-like"/>
    <property type="match status" value="1"/>
</dbReference>
<gene>
    <name evidence="5" type="ORF">ACFSVN_02320</name>
</gene>
<organism evidence="5 6">
    <name type="scientific">Gracilimonas halophila</name>
    <dbReference type="NCBI Taxonomy" id="1834464"/>
    <lineage>
        <taxon>Bacteria</taxon>
        <taxon>Pseudomonadati</taxon>
        <taxon>Balneolota</taxon>
        <taxon>Balneolia</taxon>
        <taxon>Balneolales</taxon>
        <taxon>Balneolaceae</taxon>
        <taxon>Gracilimonas</taxon>
    </lineage>
</organism>
<name>A0ABW5JEV6_9BACT</name>
<keyword evidence="6" id="KW-1185">Reference proteome</keyword>
<keyword evidence="1" id="KW-0805">Transcription regulation</keyword>
<dbReference type="PANTHER" id="PTHR43280:SF2">
    <property type="entry name" value="HTH-TYPE TRANSCRIPTIONAL REGULATOR EXSA"/>
    <property type="match status" value="1"/>
</dbReference>
<dbReference type="InterPro" id="IPR036163">
    <property type="entry name" value="HMA_dom_sf"/>
</dbReference>
<dbReference type="SMART" id="SM00342">
    <property type="entry name" value="HTH_ARAC"/>
    <property type="match status" value="1"/>
</dbReference>
<comment type="caution">
    <text evidence="5">The sequence shown here is derived from an EMBL/GenBank/DDBJ whole genome shotgun (WGS) entry which is preliminary data.</text>
</comment>
<dbReference type="PANTHER" id="PTHR43280">
    <property type="entry name" value="ARAC-FAMILY TRANSCRIPTIONAL REGULATOR"/>
    <property type="match status" value="1"/>
</dbReference>
<dbReference type="PROSITE" id="PS01124">
    <property type="entry name" value="HTH_ARAC_FAMILY_2"/>
    <property type="match status" value="1"/>
</dbReference>
<keyword evidence="3" id="KW-0804">Transcription</keyword>
<proteinExistence type="predicted"/>
<evidence type="ECO:0000256" key="1">
    <source>
        <dbReference type="ARBA" id="ARBA00023015"/>
    </source>
</evidence>
<evidence type="ECO:0000256" key="3">
    <source>
        <dbReference type="ARBA" id="ARBA00023163"/>
    </source>
</evidence>
<sequence length="190" mass="22063">MEKMTLHIKNMVCDRCEMVIETALTALGLEVTHVQLGKAEVTRKGDKPTMHEIEKELERFNFGVIKDQELIVVEKVKTTLIQWVDSGELESDETSLSDHLAKNLNKSYATISRVFSRKEEITIEKYFIRLKIEKAKELVEYGNLSFSEVAYQLGYKNLQHLSRQFKEITGMSMSEYQKLQDPERKSLDKI</sequence>
<dbReference type="InterPro" id="IPR009057">
    <property type="entry name" value="Homeodomain-like_sf"/>
</dbReference>
<accession>A0ABW5JEV6</accession>
<dbReference type="Gene3D" id="1.10.10.60">
    <property type="entry name" value="Homeodomain-like"/>
    <property type="match status" value="1"/>
</dbReference>
<dbReference type="RefSeq" id="WP_390298009.1">
    <property type="nucleotide sequence ID" value="NZ_JBHULI010000002.1"/>
</dbReference>
<feature type="domain" description="HTH araC/xylS-type" evidence="4">
    <location>
        <begin position="78"/>
        <end position="179"/>
    </location>
</feature>
<evidence type="ECO:0000259" key="4">
    <source>
        <dbReference type="PROSITE" id="PS01124"/>
    </source>
</evidence>
<dbReference type="Pfam" id="PF12833">
    <property type="entry name" value="HTH_18"/>
    <property type="match status" value="1"/>
</dbReference>
<keyword evidence="2" id="KW-0238">DNA-binding</keyword>
<dbReference type="Proteomes" id="UP001597460">
    <property type="component" value="Unassembled WGS sequence"/>
</dbReference>
<dbReference type="SUPFAM" id="SSF55008">
    <property type="entry name" value="HMA, heavy metal-associated domain"/>
    <property type="match status" value="1"/>
</dbReference>
<evidence type="ECO:0000256" key="2">
    <source>
        <dbReference type="ARBA" id="ARBA00023125"/>
    </source>
</evidence>
<protein>
    <submittedName>
        <fullName evidence="5">AraC family transcriptional regulator</fullName>
    </submittedName>
</protein>
<evidence type="ECO:0000313" key="6">
    <source>
        <dbReference type="Proteomes" id="UP001597460"/>
    </source>
</evidence>
<dbReference type="EMBL" id="JBHULI010000002">
    <property type="protein sequence ID" value="MFD2531276.1"/>
    <property type="molecule type" value="Genomic_DNA"/>
</dbReference>
<dbReference type="InterPro" id="IPR018060">
    <property type="entry name" value="HTH_AraC"/>
</dbReference>
<dbReference type="Gene3D" id="3.30.70.100">
    <property type="match status" value="1"/>
</dbReference>